<reference evidence="2 3" key="1">
    <citation type="journal article" date="2015" name="Nature">
        <title>rRNA introns, odd ribosomes, and small enigmatic genomes across a large radiation of phyla.</title>
        <authorList>
            <person name="Brown C.T."/>
            <person name="Hug L.A."/>
            <person name="Thomas B.C."/>
            <person name="Sharon I."/>
            <person name="Castelle C.J."/>
            <person name="Singh A."/>
            <person name="Wilkins M.J."/>
            <person name="Williams K.H."/>
            <person name="Banfield J.F."/>
        </authorList>
    </citation>
    <scope>NUCLEOTIDE SEQUENCE [LARGE SCALE GENOMIC DNA]</scope>
</reference>
<dbReference type="Proteomes" id="UP000033869">
    <property type="component" value="Unassembled WGS sequence"/>
</dbReference>
<name>A0A0G0W8T8_UNCC2</name>
<evidence type="ECO:0000313" key="2">
    <source>
        <dbReference type="EMBL" id="KKS09419.1"/>
    </source>
</evidence>
<gene>
    <name evidence="2" type="ORF">UU65_C0002G0197</name>
</gene>
<accession>A0A0G0W8T8</accession>
<keyword evidence="1" id="KW-0812">Transmembrane</keyword>
<sequence>MDRKKLIIAISVGTLIILGLLFALSYSNKQRKLKLEQAKEGIRQDVNNSVGGVLKEDGFKIGYLKDGKVTITITKNPFAEYKQLAFAYLKKKGIDTSKENVIIFAAKDVDVDEEDLYK</sequence>
<proteinExistence type="predicted"/>
<protein>
    <submittedName>
        <fullName evidence="2">Uncharacterized protein</fullName>
    </submittedName>
</protein>
<organism evidence="2 3">
    <name type="scientific">candidate division CPR2 bacterium GW2011_GWC1_41_48</name>
    <dbReference type="NCBI Taxonomy" id="1618344"/>
    <lineage>
        <taxon>Bacteria</taxon>
        <taxon>Bacteria division CPR2</taxon>
    </lineage>
</organism>
<keyword evidence="1" id="KW-0472">Membrane</keyword>
<comment type="caution">
    <text evidence="2">The sequence shown here is derived from an EMBL/GenBank/DDBJ whole genome shotgun (WGS) entry which is preliminary data.</text>
</comment>
<dbReference type="EMBL" id="LCBL01000002">
    <property type="protein sequence ID" value="KKS09419.1"/>
    <property type="molecule type" value="Genomic_DNA"/>
</dbReference>
<dbReference type="AlphaFoldDB" id="A0A0G0W8T8"/>
<evidence type="ECO:0000256" key="1">
    <source>
        <dbReference type="SAM" id="Phobius"/>
    </source>
</evidence>
<evidence type="ECO:0000313" key="3">
    <source>
        <dbReference type="Proteomes" id="UP000033869"/>
    </source>
</evidence>
<keyword evidence="1" id="KW-1133">Transmembrane helix</keyword>
<feature type="transmembrane region" description="Helical" evidence="1">
    <location>
        <begin position="6"/>
        <end position="26"/>
    </location>
</feature>